<accession>A0A841JSS0</accession>
<dbReference type="InterPro" id="IPR058240">
    <property type="entry name" value="rSAM_sf"/>
</dbReference>
<keyword evidence="5" id="KW-0411">Iron-sulfur</keyword>
<reference evidence="9 10" key="1">
    <citation type="submission" date="2020-08" db="EMBL/GenBank/DDBJ databases">
        <title>Genomic Encyclopedia of Type Strains, Phase IV (KMG-V): Genome sequencing to study the core and pangenomes of soil and plant-associated prokaryotes.</title>
        <authorList>
            <person name="Whitman W."/>
        </authorList>
    </citation>
    <scope>NUCLEOTIDE SEQUENCE [LARGE SCALE GENOMIC DNA]</scope>
    <source>
        <strain evidence="9 10">MP601</strain>
    </source>
</reference>
<dbReference type="SUPFAM" id="SSF102114">
    <property type="entry name" value="Radical SAM enzymes"/>
    <property type="match status" value="2"/>
</dbReference>
<keyword evidence="4" id="KW-0408">Iron</keyword>
<evidence type="ECO:0000256" key="4">
    <source>
        <dbReference type="ARBA" id="ARBA00023004"/>
    </source>
</evidence>
<organism evidence="9 10">
    <name type="scientific">Mucilaginibacter lappiensis</name>
    <dbReference type="NCBI Taxonomy" id="354630"/>
    <lineage>
        <taxon>Bacteria</taxon>
        <taxon>Pseudomonadati</taxon>
        <taxon>Bacteroidota</taxon>
        <taxon>Sphingobacteriia</taxon>
        <taxon>Sphingobacteriales</taxon>
        <taxon>Sphingobacteriaceae</taxon>
        <taxon>Mucilaginibacter</taxon>
    </lineage>
</organism>
<dbReference type="PANTHER" id="PTHR43273:SF3">
    <property type="entry name" value="ANAEROBIC SULFATASE-MATURATING ENZYME HOMOLOG ASLB-RELATED"/>
    <property type="match status" value="1"/>
</dbReference>
<sequence>MNKLIQRLIDSDAFCVTPWVHLHISTNGDLNACCIATRPFGNINSNSLKDIWNGDEYQDFRKKIFNNIKDSRCSSCYLKEASGITSLRQHANRNYRHHFLSIAAAMDDTIDKVNVNLPVSWDIRFSNVCNFRCRTCYHGASSRWFEEAARLGETQGDKPIIRAIHDVESFYNQIDESIDEVEEIYFAGGEPLVMEEHYRILEILTNKKSFDKLLKYNTNFSKFTYKNVNVFSIWNQFKKVHVCASLDGSGIRGEFLRKEQNWAEVLSNRELMKKISPNVYFMVTVTVSVLNIFHLPDFHKELVSSNFMPLENFSIENVLRTPDYYSIQILPYEFKLKIKEKFESHIEWIKLQLERDSILYYNNVVEQFENCIHYLFADDLSNLIPSFISRCKILDELRDEKTVDVFPELGFLF</sequence>
<dbReference type="InterPro" id="IPR023885">
    <property type="entry name" value="4Fe4S-binding_SPASM_dom"/>
</dbReference>
<dbReference type="CDD" id="cd21109">
    <property type="entry name" value="SPASM"/>
    <property type="match status" value="1"/>
</dbReference>
<evidence type="ECO:0000256" key="1">
    <source>
        <dbReference type="ARBA" id="ARBA00001966"/>
    </source>
</evidence>
<evidence type="ECO:0000256" key="2">
    <source>
        <dbReference type="ARBA" id="ARBA00022691"/>
    </source>
</evidence>
<evidence type="ECO:0000313" key="9">
    <source>
        <dbReference type="EMBL" id="MBB6131828.1"/>
    </source>
</evidence>
<evidence type="ECO:0000313" key="10">
    <source>
        <dbReference type="Proteomes" id="UP000548326"/>
    </source>
</evidence>
<comment type="caution">
    <text evidence="9">The sequence shown here is derived from an EMBL/GenBank/DDBJ whole genome shotgun (WGS) entry which is preliminary data.</text>
</comment>
<feature type="domain" description="4Fe4S-binding SPASM" evidence="8">
    <location>
        <begin position="15"/>
        <end position="77"/>
    </location>
</feature>
<keyword evidence="2" id="KW-0949">S-adenosyl-L-methionine</keyword>
<name>A0A841JSS0_9SPHI</name>
<evidence type="ECO:0000256" key="3">
    <source>
        <dbReference type="ARBA" id="ARBA00022723"/>
    </source>
</evidence>
<evidence type="ECO:0000259" key="7">
    <source>
        <dbReference type="Pfam" id="PF04055"/>
    </source>
</evidence>
<proteinExistence type="inferred from homology"/>
<dbReference type="NCBIfam" id="NF033640">
    <property type="entry name" value="N_Twi_rSAM"/>
    <property type="match status" value="1"/>
</dbReference>
<comment type="cofactor">
    <cofactor evidence="1">
        <name>[4Fe-4S] cluster</name>
        <dbReference type="ChEBI" id="CHEBI:49883"/>
    </cofactor>
</comment>
<comment type="similarity">
    <text evidence="6">Belongs to the radical SAM superfamily. Anaerobic sulfatase-maturating enzyme family.</text>
</comment>
<dbReference type="InterPro" id="IPR013785">
    <property type="entry name" value="Aldolase_TIM"/>
</dbReference>
<dbReference type="GO" id="GO:0046872">
    <property type="term" value="F:metal ion binding"/>
    <property type="evidence" value="ECO:0007669"/>
    <property type="project" value="UniProtKB-KW"/>
</dbReference>
<dbReference type="Proteomes" id="UP000548326">
    <property type="component" value="Unassembled WGS sequence"/>
</dbReference>
<dbReference type="InterPro" id="IPR007197">
    <property type="entry name" value="rSAM"/>
</dbReference>
<dbReference type="PANTHER" id="PTHR43273">
    <property type="entry name" value="ANAEROBIC SULFATASE-MATURATING ENZYME HOMOLOG ASLB-RELATED"/>
    <property type="match status" value="1"/>
</dbReference>
<protein>
    <submittedName>
        <fullName evidence="9">Radical SAM protein with 4Fe4S-binding SPASM domain</fullName>
    </submittedName>
</protein>
<evidence type="ECO:0000259" key="8">
    <source>
        <dbReference type="Pfam" id="PF13186"/>
    </source>
</evidence>
<evidence type="ECO:0000256" key="5">
    <source>
        <dbReference type="ARBA" id="ARBA00023014"/>
    </source>
</evidence>
<dbReference type="SFLD" id="SFLDS00029">
    <property type="entry name" value="Radical_SAM"/>
    <property type="match status" value="1"/>
</dbReference>
<evidence type="ECO:0000256" key="6">
    <source>
        <dbReference type="ARBA" id="ARBA00023601"/>
    </source>
</evidence>
<dbReference type="GO" id="GO:0016491">
    <property type="term" value="F:oxidoreductase activity"/>
    <property type="evidence" value="ECO:0007669"/>
    <property type="project" value="InterPro"/>
</dbReference>
<dbReference type="Pfam" id="PF04055">
    <property type="entry name" value="Radical_SAM"/>
    <property type="match status" value="1"/>
</dbReference>
<dbReference type="InterPro" id="IPR023867">
    <property type="entry name" value="Sulphatase_maturase_rSAM"/>
</dbReference>
<dbReference type="Gene3D" id="3.20.20.70">
    <property type="entry name" value="Aldolase class I"/>
    <property type="match status" value="2"/>
</dbReference>
<dbReference type="GO" id="GO:0051536">
    <property type="term" value="F:iron-sulfur cluster binding"/>
    <property type="evidence" value="ECO:0007669"/>
    <property type="project" value="UniProtKB-KW"/>
</dbReference>
<keyword evidence="3" id="KW-0479">Metal-binding</keyword>
<dbReference type="RefSeq" id="WP_183590212.1">
    <property type="nucleotide sequence ID" value="NZ_JACHCA010000033.1"/>
</dbReference>
<dbReference type="Pfam" id="PF13186">
    <property type="entry name" value="SPASM"/>
    <property type="match status" value="1"/>
</dbReference>
<gene>
    <name evidence="9" type="ORF">HDF22_005982</name>
</gene>
<dbReference type="AlphaFoldDB" id="A0A841JSS0"/>
<feature type="domain" description="Radical SAM core" evidence="7">
    <location>
        <begin position="124"/>
        <end position="283"/>
    </location>
</feature>
<dbReference type="EMBL" id="JACHCA010000033">
    <property type="protein sequence ID" value="MBB6131828.1"/>
    <property type="molecule type" value="Genomic_DNA"/>
</dbReference>